<protein>
    <submittedName>
        <fullName evidence="1">Uncharacterized protein</fullName>
    </submittedName>
</protein>
<accession>A0A6S6S8D2</accession>
<dbReference type="AlphaFoldDB" id="A0A6S6S8D2"/>
<evidence type="ECO:0000313" key="1">
    <source>
        <dbReference type="EMBL" id="CAA6799250.1"/>
    </source>
</evidence>
<reference evidence="1" key="1">
    <citation type="submission" date="2020-01" db="EMBL/GenBank/DDBJ databases">
        <authorList>
            <person name="Meier V. D."/>
            <person name="Meier V D."/>
        </authorList>
    </citation>
    <scope>NUCLEOTIDE SEQUENCE</scope>
    <source>
        <strain evidence="1">HLG_WM_MAG_10</strain>
    </source>
</reference>
<dbReference type="EMBL" id="CACVAQ010000025">
    <property type="protein sequence ID" value="CAA6799250.1"/>
    <property type="molecule type" value="Genomic_DNA"/>
</dbReference>
<proteinExistence type="predicted"/>
<sequence>MRLIVSLLIFWQLKGHWSGNQPNTISLRSNE</sequence>
<name>A0A6S6S8D2_9BACT</name>
<organism evidence="1">
    <name type="scientific">uncultured Aureispira sp</name>
    <dbReference type="NCBI Taxonomy" id="1331704"/>
    <lineage>
        <taxon>Bacteria</taxon>
        <taxon>Pseudomonadati</taxon>
        <taxon>Bacteroidota</taxon>
        <taxon>Saprospiria</taxon>
        <taxon>Saprospirales</taxon>
        <taxon>Saprospiraceae</taxon>
        <taxon>Aureispira</taxon>
        <taxon>environmental samples</taxon>
    </lineage>
</organism>
<gene>
    <name evidence="1" type="ORF">HELGO_WM29034</name>
</gene>